<dbReference type="PROSITE" id="PS51644">
    <property type="entry name" value="HTH_OST"/>
    <property type="match status" value="1"/>
</dbReference>
<comment type="caution">
    <text evidence="11">The sequence shown here is derived from an EMBL/GenBank/DDBJ whole genome shotgun (WGS) entry which is preliminary data.</text>
</comment>
<dbReference type="InterPro" id="IPR035979">
    <property type="entry name" value="RBD_domain_sf"/>
</dbReference>
<dbReference type="Pfam" id="PF23182">
    <property type="entry name" value="PABC_AtC3H46"/>
    <property type="match status" value="1"/>
</dbReference>
<organism evidence="11 12">
    <name type="scientific">Musa balbisiana</name>
    <name type="common">Banana</name>
    <dbReference type="NCBI Taxonomy" id="52838"/>
    <lineage>
        <taxon>Eukaryota</taxon>
        <taxon>Viridiplantae</taxon>
        <taxon>Streptophyta</taxon>
        <taxon>Embryophyta</taxon>
        <taxon>Tracheophyta</taxon>
        <taxon>Spermatophyta</taxon>
        <taxon>Magnoliopsida</taxon>
        <taxon>Liliopsida</taxon>
        <taxon>Zingiberales</taxon>
        <taxon>Musaceae</taxon>
        <taxon>Musa</taxon>
    </lineage>
</organism>
<dbReference type="AlphaFoldDB" id="A0A4S8JJB3"/>
<keyword evidence="3 7" id="KW-0862">Zinc</keyword>
<keyword evidence="5" id="KW-0238">DNA-binding</keyword>
<evidence type="ECO:0008006" key="13">
    <source>
        <dbReference type="Google" id="ProtNLM"/>
    </source>
</evidence>
<keyword evidence="4 6" id="KW-0694">RNA-binding</keyword>
<dbReference type="FunFam" id="3.30.70.330:FF:000678">
    <property type="entry name" value="zinc finger CCCH domain-containing protein 53-like isoform X2"/>
    <property type="match status" value="1"/>
</dbReference>
<dbReference type="SUPFAM" id="SSF54928">
    <property type="entry name" value="RNA-binding domain, RBD"/>
    <property type="match status" value="1"/>
</dbReference>
<evidence type="ECO:0000313" key="11">
    <source>
        <dbReference type="EMBL" id="THU62187.1"/>
    </source>
</evidence>
<dbReference type="EMBL" id="PYDT01000004">
    <property type="protein sequence ID" value="THU62187.1"/>
    <property type="molecule type" value="Genomic_DNA"/>
</dbReference>
<dbReference type="InterPro" id="IPR012677">
    <property type="entry name" value="Nucleotide-bd_a/b_plait_sf"/>
</dbReference>
<feature type="zinc finger region" description="C3H1-type" evidence="7">
    <location>
        <begin position="243"/>
        <end position="270"/>
    </location>
</feature>
<evidence type="ECO:0000256" key="4">
    <source>
        <dbReference type="ARBA" id="ARBA00022884"/>
    </source>
</evidence>
<keyword evidence="1 7" id="KW-0479">Metal-binding</keyword>
<sequence>MWHFRILIDTHDMIKCDGYINIGDARIYCTALCLPICSSLMLSCLAARSQRPVVASHAIKIPKMEVADFTKIVIHRIQKLEPENAMKLIGYLLLKYTDQEIMEFAFGPDHQILSLISEAKAYLNLSHKSSISSPMQSLLDQQLRHMSSSSPTIPLPFPSPSSFRGPAPLLDPHLPSDQMPISHNLGFPPSSYADLIGGLCDQAELLSLKSQLHHFHDSYFPEATLARDLGSRTNMRLRPGWLESLPRACHYYYKGYCKNGFNCRFFHGQVIPDGFSAIHNPNMNESGNDDQVFTPESLQKLEFEIAELLKSKQGMPVSIASLPTMYLEKYGKMLQADGYLTESQRHGKGGLSLTRLLSRLNNSIRIIDRPHGQHSVVLAEDAPKYMEYWSERNDHGAVIASSHQIYLTFPAESTFTEEDVFNYFNQYGPVHDVRIPRQEKRMFGFVSFLYPETVKIILAKGHPHYICGARVLVKPYKEKSKFADKKYAEKIGPPVYFPSQCSAMDQNPDTMLGMSESDGCFRRQLSEDYDLAIELERRRLFDLQLTAKQPKPQSYFNYGIEELKVLDVADDLDHHLTIPKSGSTTDHVARQTCDNYYNRNSNHIELPDSPFASHLGSGVSSII</sequence>
<evidence type="ECO:0000256" key="5">
    <source>
        <dbReference type="ARBA" id="ARBA00023125"/>
    </source>
</evidence>
<accession>A0A4S8JJB3</accession>
<dbReference type="InterPro" id="IPR000504">
    <property type="entry name" value="RRM_dom"/>
</dbReference>
<evidence type="ECO:0000256" key="6">
    <source>
        <dbReference type="PROSITE-ProRule" id="PRU00176"/>
    </source>
</evidence>
<evidence type="ECO:0000259" key="10">
    <source>
        <dbReference type="PROSITE" id="PS51644"/>
    </source>
</evidence>
<dbReference type="PANTHER" id="PTHR24009">
    <property type="entry name" value="RNA-BINDING (RRM/RBD/RNP MOTIFS)"/>
    <property type="match status" value="1"/>
</dbReference>
<feature type="domain" description="C3H1-type" evidence="9">
    <location>
        <begin position="243"/>
        <end position="270"/>
    </location>
</feature>
<evidence type="ECO:0000256" key="2">
    <source>
        <dbReference type="ARBA" id="ARBA00022771"/>
    </source>
</evidence>
<evidence type="ECO:0000256" key="7">
    <source>
        <dbReference type="PROSITE-ProRule" id="PRU00723"/>
    </source>
</evidence>
<dbReference type="PANTHER" id="PTHR24009:SF0">
    <property type="entry name" value="ZINC FINGER CCCH DOMAIN-CONTAINING PROTEIN 18"/>
    <property type="match status" value="1"/>
</dbReference>
<evidence type="ECO:0000259" key="8">
    <source>
        <dbReference type="PROSITE" id="PS50102"/>
    </source>
</evidence>
<dbReference type="PROSITE" id="PS50102">
    <property type="entry name" value="RRM"/>
    <property type="match status" value="1"/>
</dbReference>
<dbReference type="InterPro" id="IPR036855">
    <property type="entry name" value="Znf_CCCH_sf"/>
</dbReference>
<gene>
    <name evidence="11" type="ORF">C4D60_Mb01t02470</name>
</gene>
<evidence type="ECO:0000313" key="12">
    <source>
        <dbReference type="Proteomes" id="UP000317650"/>
    </source>
</evidence>
<dbReference type="SMART" id="SM00360">
    <property type="entry name" value="RRM"/>
    <property type="match status" value="1"/>
</dbReference>
<dbReference type="Proteomes" id="UP000317650">
    <property type="component" value="Chromosome 1"/>
</dbReference>
<name>A0A4S8JJB3_MUSBA</name>
<dbReference type="GO" id="GO:0003677">
    <property type="term" value="F:DNA binding"/>
    <property type="evidence" value="ECO:0007669"/>
    <property type="project" value="UniProtKB-KW"/>
</dbReference>
<keyword evidence="2 7" id="KW-0863">Zinc-finger</keyword>
<dbReference type="SUPFAM" id="SSF90229">
    <property type="entry name" value="CCCH zinc finger"/>
    <property type="match status" value="1"/>
</dbReference>
<proteinExistence type="predicted"/>
<evidence type="ECO:0000256" key="3">
    <source>
        <dbReference type="ARBA" id="ARBA00022833"/>
    </source>
</evidence>
<dbReference type="InterPro" id="IPR034365">
    <property type="entry name" value="AtC3H46-like_RRM"/>
</dbReference>
<dbReference type="GO" id="GO:0003723">
    <property type="term" value="F:RNA binding"/>
    <property type="evidence" value="ECO:0007669"/>
    <property type="project" value="UniProtKB-UniRule"/>
</dbReference>
<dbReference type="InterPro" id="IPR000571">
    <property type="entry name" value="Znf_CCCH"/>
</dbReference>
<evidence type="ECO:0000256" key="1">
    <source>
        <dbReference type="ARBA" id="ARBA00022723"/>
    </source>
</evidence>
<dbReference type="STRING" id="52838.A0A4S8JJB3"/>
<feature type="domain" description="RRM" evidence="8">
    <location>
        <begin position="403"/>
        <end position="478"/>
    </location>
</feature>
<dbReference type="InterPro" id="IPR056276">
    <property type="entry name" value="AtC3H46-like_PABC-like"/>
</dbReference>
<reference evidence="11 12" key="1">
    <citation type="journal article" date="2019" name="Nat. Plants">
        <title>Genome sequencing of Musa balbisiana reveals subgenome evolution and function divergence in polyploid bananas.</title>
        <authorList>
            <person name="Yao X."/>
        </authorList>
    </citation>
    <scope>NUCLEOTIDE SEQUENCE [LARGE SCALE GENOMIC DNA]</scope>
    <source>
        <strain evidence="12">cv. DH-PKW</strain>
        <tissue evidence="11">Leaves</tissue>
    </source>
</reference>
<keyword evidence="12" id="KW-1185">Reference proteome</keyword>
<evidence type="ECO:0000259" key="9">
    <source>
        <dbReference type="PROSITE" id="PS50103"/>
    </source>
</evidence>
<dbReference type="GO" id="GO:0008270">
    <property type="term" value="F:zinc ion binding"/>
    <property type="evidence" value="ECO:0007669"/>
    <property type="project" value="UniProtKB-KW"/>
</dbReference>
<dbReference type="Gene3D" id="3.30.70.330">
    <property type="match status" value="1"/>
</dbReference>
<dbReference type="CDD" id="cd12458">
    <property type="entry name" value="RRM_AtC3H46_like"/>
    <property type="match status" value="1"/>
</dbReference>
<dbReference type="PROSITE" id="PS50103">
    <property type="entry name" value="ZF_C3H1"/>
    <property type="match status" value="1"/>
</dbReference>
<dbReference type="InterPro" id="IPR025605">
    <property type="entry name" value="OST-HTH/LOTUS_dom"/>
</dbReference>
<dbReference type="Pfam" id="PF00076">
    <property type="entry name" value="RRM_1"/>
    <property type="match status" value="1"/>
</dbReference>
<protein>
    <recommendedName>
        <fullName evidence="13">C3H1-type domain-containing protein</fullName>
    </recommendedName>
</protein>
<feature type="domain" description="HTH OST-type" evidence="10">
    <location>
        <begin position="297"/>
        <end position="380"/>
    </location>
</feature>